<keyword evidence="3" id="KW-1185">Reference proteome</keyword>
<proteinExistence type="predicted"/>
<dbReference type="InterPro" id="IPR017737">
    <property type="entry name" value="TssE1-like"/>
</dbReference>
<dbReference type="InterPro" id="IPR053176">
    <property type="entry name" value="T6SS_TssE1-like"/>
</dbReference>
<dbReference type="Proteomes" id="UP000284908">
    <property type="component" value="Unassembled WGS sequence"/>
</dbReference>
<comment type="caution">
    <text evidence="2">The sequence shown here is derived from an EMBL/GenBank/DDBJ whole genome shotgun (WGS) entry which is preliminary data.</text>
</comment>
<evidence type="ECO:0000259" key="1">
    <source>
        <dbReference type="Pfam" id="PF04965"/>
    </source>
</evidence>
<dbReference type="PANTHER" id="PTHR38595">
    <property type="entry name" value="CYTOPLASMIC PROTEIN-RELATED"/>
    <property type="match status" value="1"/>
</dbReference>
<dbReference type="SUPFAM" id="SSF160719">
    <property type="entry name" value="gpW/gp25-like"/>
    <property type="match status" value="1"/>
</dbReference>
<protein>
    <submittedName>
        <fullName evidence="2">Type VI secretion system baseplate subunit TssE</fullName>
    </submittedName>
</protein>
<accession>A0A419NDI4</accession>
<name>A0A419NDI4_9GAMM</name>
<dbReference type="EMBL" id="RAHH01000004">
    <property type="protein sequence ID" value="RJT46518.1"/>
    <property type="molecule type" value="Genomic_DNA"/>
</dbReference>
<dbReference type="OrthoDB" id="119583at2"/>
<organism evidence="2 3">
    <name type="scientific">Rahnella woolbedingensis</name>
    <dbReference type="NCBI Taxonomy" id="1510574"/>
    <lineage>
        <taxon>Bacteria</taxon>
        <taxon>Pseudomonadati</taxon>
        <taxon>Pseudomonadota</taxon>
        <taxon>Gammaproteobacteria</taxon>
        <taxon>Enterobacterales</taxon>
        <taxon>Yersiniaceae</taxon>
        <taxon>Rahnella</taxon>
    </lineage>
</organism>
<dbReference type="PANTHER" id="PTHR38595:SF2">
    <property type="entry name" value="TYPE VI SECRETION SYSTEM BASEPLATE SUBUNIT TSSE"/>
    <property type="match status" value="1"/>
</dbReference>
<feature type="domain" description="IraD/Gp25-like" evidence="1">
    <location>
        <begin position="33"/>
        <end position="120"/>
    </location>
</feature>
<dbReference type="InterPro" id="IPR007048">
    <property type="entry name" value="IraD/Gp25-like"/>
</dbReference>
<dbReference type="NCBIfam" id="TIGR03357">
    <property type="entry name" value="VI_zyme"/>
    <property type="match status" value="1"/>
</dbReference>
<reference evidence="2 3" key="1">
    <citation type="submission" date="2018-09" db="EMBL/GenBank/DDBJ databases">
        <authorList>
            <person name="Le Fleche-Mateos A."/>
        </authorList>
    </citation>
    <scope>NUCLEOTIDE SEQUENCE [LARGE SCALE GENOMIC DNA]</scope>
    <source>
        <strain evidence="2 3">DSM 27399</strain>
    </source>
</reference>
<dbReference type="Gene3D" id="3.10.450.40">
    <property type="match status" value="1"/>
</dbReference>
<evidence type="ECO:0000313" key="3">
    <source>
        <dbReference type="Proteomes" id="UP000284908"/>
    </source>
</evidence>
<evidence type="ECO:0000313" key="2">
    <source>
        <dbReference type="EMBL" id="RJT46518.1"/>
    </source>
</evidence>
<dbReference type="RefSeq" id="WP_120131659.1">
    <property type="nucleotide sequence ID" value="NZ_RAHH01000004.1"/>
</dbReference>
<gene>
    <name evidence="2" type="primary">tssE</name>
    <name evidence="2" type="ORF">D6C13_04680</name>
</gene>
<dbReference type="Pfam" id="PF04965">
    <property type="entry name" value="GPW_gp25"/>
    <property type="match status" value="1"/>
</dbReference>
<dbReference type="AlphaFoldDB" id="A0A419NDI4"/>
<sequence>MSMPGRKRDVSASLFERIGGESSGFSRAIQIERLQMSIKRNLRNILNARPGSCQSTAELGVIDLNDATATSADFRKTVEHAIAQCIEHYEPRVKKAQVQAVNNDGYNPMDLNFHIVAHIDFNGLRDVVEFNMQLDNYHHYQLD</sequence>